<dbReference type="KEGG" id="tre:TRIREDRAFT_120086"/>
<protein>
    <submittedName>
        <fullName evidence="3">Predicted protein</fullName>
    </submittedName>
</protein>
<feature type="region of interest" description="Disordered" evidence="2">
    <location>
        <begin position="61"/>
        <end position="83"/>
    </location>
</feature>
<proteinExistence type="predicted"/>
<feature type="region of interest" description="Disordered" evidence="2">
    <location>
        <begin position="1"/>
        <end position="24"/>
    </location>
</feature>
<accession>G0RAW6</accession>
<name>G0RAW6_HYPJQ</name>
<keyword evidence="1" id="KW-0175">Coiled coil</keyword>
<dbReference type="HOGENOM" id="CLU_042689_0_0_1"/>
<feature type="coiled-coil region" evidence="1">
    <location>
        <begin position="434"/>
        <end position="483"/>
    </location>
</feature>
<feature type="region of interest" description="Disordered" evidence="2">
    <location>
        <begin position="309"/>
        <end position="334"/>
    </location>
</feature>
<dbReference type="EMBL" id="GL985057">
    <property type="protein sequence ID" value="EGR51929.1"/>
    <property type="molecule type" value="Genomic_DNA"/>
</dbReference>
<dbReference type="RefSeq" id="XP_006962319.1">
    <property type="nucleotide sequence ID" value="XM_006962257.1"/>
</dbReference>
<evidence type="ECO:0000313" key="3">
    <source>
        <dbReference type="EMBL" id="EGR51929.1"/>
    </source>
</evidence>
<evidence type="ECO:0000256" key="2">
    <source>
        <dbReference type="SAM" id="MobiDB-lite"/>
    </source>
</evidence>
<evidence type="ECO:0000313" key="4">
    <source>
        <dbReference type="Proteomes" id="UP000008984"/>
    </source>
</evidence>
<dbReference type="Gene3D" id="1.20.5.170">
    <property type="match status" value="1"/>
</dbReference>
<dbReference type="GeneID" id="18482790"/>
<feature type="coiled-coil region" evidence="1">
    <location>
        <begin position="348"/>
        <end position="396"/>
    </location>
</feature>
<gene>
    <name evidence="3" type="ORF">TRIREDRAFT_120086</name>
</gene>
<sequence>MTRIPDTDPDDEATQPFSSPGGGSLWDGGHVVEWMELFTAFPSSATILVISSRSLTFDSPSHYYQPSDHDAPPSHDSRNAADVGDDNAMISARPEEKTQASEINISCLKNKVTWRDVDDRAQHSDHVNLDMYSDASTNTAMFKLHCDVRFKGTKGNKSNKIHTVYLFIYPETIRTLTLKSNVDLLAPSYSLQFSLTRPPSLIVPANNVLQCKPQIKGLFGLMHSLAEVTAFTIQLNHSLMTMPILPPLERIVHLFSAPTDRPRSNVRYASIATLYGGRGGKILDVKAAAARSGEADEAEDTCLPAYTASASSQASLKRQRKDSSPSRPRSPAPHERMLLLLESMYTSISRMESRLDSMEGRLDSMEGRLHGMVGHFGQLDNRLDGMESRFEELESNVLGAIESNYSPCRFGTEERTEIFEEIHEQIEDCTLGMKFDCEEKLKEVELDAERALEELQEEVKETLEQLEESVEENTERLVQQGLRTKLENASLRFDGTVFLDT</sequence>
<evidence type="ECO:0000256" key="1">
    <source>
        <dbReference type="SAM" id="Coils"/>
    </source>
</evidence>
<dbReference type="Proteomes" id="UP000008984">
    <property type="component" value="Unassembled WGS sequence"/>
</dbReference>
<dbReference type="VEuPathDB" id="FungiDB:TRIREDRAFT_120086"/>
<dbReference type="eggNOG" id="ENOG502R9T1">
    <property type="taxonomic scope" value="Eukaryota"/>
</dbReference>
<dbReference type="STRING" id="431241.G0RAW6"/>
<organism evidence="4">
    <name type="scientific">Hypocrea jecorina (strain QM6a)</name>
    <name type="common">Trichoderma reesei</name>
    <dbReference type="NCBI Taxonomy" id="431241"/>
    <lineage>
        <taxon>Eukaryota</taxon>
        <taxon>Fungi</taxon>
        <taxon>Dikarya</taxon>
        <taxon>Ascomycota</taxon>
        <taxon>Pezizomycotina</taxon>
        <taxon>Sordariomycetes</taxon>
        <taxon>Hypocreomycetidae</taxon>
        <taxon>Hypocreales</taxon>
        <taxon>Hypocreaceae</taxon>
        <taxon>Trichoderma</taxon>
    </lineage>
</organism>
<keyword evidence="4" id="KW-1185">Reference proteome</keyword>
<feature type="compositionally biased region" description="Basic and acidic residues" evidence="2">
    <location>
        <begin position="67"/>
        <end position="79"/>
    </location>
</feature>
<dbReference type="OrthoDB" id="47007at2759"/>
<reference evidence="3 4" key="1">
    <citation type="journal article" date="2008" name="Nat. Biotechnol.">
        <title>Genome sequencing and analysis of the biomass-degrading fungus Trichoderma reesei (syn. Hypocrea jecorina).</title>
        <authorList>
            <person name="Martinez D."/>
            <person name="Berka R.M."/>
            <person name="Henrissat B."/>
            <person name="Saloheimo M."/>
            <person name="Arvas M."/>
            <person name="Baker S.E."/>
            <person name="Chapman J."/>
            <person name="Chertkov O."/>
            <person name="Coutinho P.M."/>
            <person name="Cullen D."/>
            <person name="Danchin E.G."/>
            <person name="Grigoriev I.V."/>
            <person name="Harris P."/>
            <person name="Jackson M."/>
            <person name="Kubicek C.P."/>
            <person name="Han C.S."/>
            <person name="Ho I."/>
            <person name="Larrondo L.F."/>
            <person name="de Leon A.L."/>
            <person name="Magnuson J.K."/>
            <person name="Merino S."/>
            <person name="Misra M."/>
            <person name="Nelson B."/>
            <person name="Putnam N."/>
            <person name="Robbertse B."/>
            <person name="Salamov A.A."/>
            <person name="Schmoll M."/>
            <person name="Terry A."/>
            <person name="Thayer N."/>
            <person name="Westerholm-Parvinen A."/>
            <person name="Schoch C.L."/>
            <person name="Yao J."/>
            <person name="Barabote R."/>
            <person name="Nelson M.A."/>
            <person name="Detter C."/>
            <person name="Bruce D."/>
            <person name="Kuske C.R."/>
            <person name="Xie G."/>
            <person name="Richardson P."/>
            <person name="Rokhsar D.S."/>
            <person name="Lucas S.M."/>
            <person name="Rubin E.M."/>
            <person name="Dunn-Coleman N."/>
            <person name="Ward M."/>
            <person name="Brettin T.S."/>
        </authorList>
    </citation>
    <scope>NUCLEOTIDE SEQUENCE [LARGE SCALE GENOMIC DNA]</scope>
    <source>
        <strain evidence="3 4">QM6a</strain>
    </source>
</reference>
<dbReference type="AlphaFoldDB" id="G0RAW6"/>